<dbReference type="SUPFAM" id="SSF141571">
    <property type="entry name" value="Pentapeptide repeat-like"/>
    <property type="match status" value="1"/>
</dbReference>
<protein>
    <submittedName>
        <fullName evidence="8">Uncharacterized protein</fullName>
    </submittedName>
</protein>
<feature type="coiled-coil region" evidence="4">
    <location>
        <begin position="1087"/>
        <end position="1162"/>
    </location>
</feature>
<dbReference type="EMBL" id="CAJNOU010000625">
    <property type="protein sequence ID" value="CAF1050567.1"/>
    <property type="molecule type" value="Genomic_DNA"/>
</dbReference>
<dbReference type="GO" id="GO:0006508">
    <property type="term" value="P:proteolysis"/>
    <property type="evidence" value="ECO:0007669"/>
    <property type="project" value="InterPro"/>
</dbReference>
<evidence type="ECO:0000313" key="8">
    <source>
        <dbReference type="EMBL" id="CAF1040302.1"/>
    </source>
</evidence>
<dbReference type="InterPro" id="IPR021109">
    <property type="entry name" value="Peptidase_aspartic_dom_sf"/>
</dbReference>
<dbReference type="OrthoDB" id="9971853at2759"/>
<dbReference type="PROSITE" id="PS00141">
    <property type="entry name" value="ASP_PROTEASE"/>
    <property type="match status" value="1"/>
</dbReference>
<dbReference type="InterPro" id="IPR001547">
    <property type="entry name" value="Glyco_hydro_5"/>
</dbReference>
<dbReference type="Gene3D" id="2.40.70.10">
    <property type="entry name" value="Acid Proteases"/>
    <property type="match status" value="1"/>
</dbReference>
<comment type="caution">
    <text evidence="8">The sequence shown here is derived from an EMBL/GenBank/DDBJ whole genome shotgun (WGS) entry which is preliminary data.</text>
</comment>
<dbReference type="InterPro" id="IPR001646">
    <property type="entry name" value="5peptide_repeat"/>
</dbReference>
<evidence type="ECO:0000313" key="9">
    <source>
        <dbReference type="EMBL" id="CAF1050567.1"/>
    </source>
</evidence>
<dbReference type="EMBL" id="CAJNOO010000817">
    <property type="protein sequence ID" value="CAF1040302.1"/>
    <property type="molecule type" value="Genomic_DNA"/>
</dbReference>
<dbReference type="GO" id="GO:0004553">
    <property type="term" value="F:hydrolase activity, hydrolyzing O-glycosyl compounds"/>
    <property type="evidence" value="ECO:0007669"/>
    <property type="project" value="InterPro"/>
</dbReference>
<dbReference type="InterPro" id="IPR005162">
    <property type="entry name" value="Retrotrans_gag_dom"/>
</dbReference>
<evidence type="ECO:0000256" key="4">
    <source>
        <dbReference type="SAM" id="Coils"/>
    </source>
</evidence>
<dbReference type="Pfam" id="PF00150">
    <property type="entry name" value="Cellulase"/>
    <property type="match status" value="1"/>
</dbReference>
<feature type="region of interest" description="Disordered" evidence="5">
    <location>
        <begin position="227"/>
        <end position="283"/>
    </location>
</feature>
<dbReference type="Proteomes" id="UP000663882">
    <property type="component" value="Unassembled WGS sequence"/>
</dbReference>
<dbReference type="Pfam" id="PF00805">
    <property type="entry name" value="Pentapeptide"/>
    <property type="match status" value="2"/>
</dbReference>
<dbReference type="PANTHER" id="PTHR31308">
    <property type="match status" value="1"/>
</dbReference>
<dbReference type="SUPFAM" id="SSF50630">
    <property type="entry name" value="Acid proteases"/>
    <property type="match status" value="1"/>
</dbReference>
<evidence type="ECO:0000256" key="2">
    <source>
        <dbReference type="ARBA" id="ARBA00022801"/>
    </source>
</evidence>
<feature type="compositionally biased region" description="Polar residues" evidence="5">
    <location>
        <begin position="242"/>
        <end position="267"/>
    </location>
</feature>
<dbReference type="InterPro" id="IPR001969">
    <property type="entry name" value="Aspartic_peptidase_AS"/>
</dbReference>
<dbReference type="CDD" id="cd00303">
    <property type="entry name" value="retropepsin_like"/>
    <property type="match status" value="1"/>
</dbReference>
<evidence type="ECO:0000313" key="10">
    <source>
        <dbReference type="Proteomes" id="UP000663882"/>
    </source>
</evidence>
<dbReference type="InterPro" id="IPR017853">
    <property type="entry name" value="GH"/>
</dbReference>
<name>A0A814JN76_9BILA</name>
<gene>
    <name evidence="8" type="ORF">RFH988_LOCUS16183</name>
    <name evidence="9" type="ORF">SEV965_LOCUS13316</name>
</gene>
<keyword evidence="2" id="KW-0378">Hydrolase</keyword>
<feature type="domain" description="Retrotransposon gag" evidence="7">
    <location>
        <begin position="70"/>
        <end position="156"/>
    </location>
</feature>
<proteinExistence type="inferred from homology"/>
<evidence type="ECO:0000259" key="7">
    <source>
        <dbReference type="Pfam" id="PF03732"/>
    </source>
</evidence>
<feature type="domain" description="Glycoside hydrolase family 5" evidence="6">
    <location>
        <begin position="475"/>
        <end position="820"/>
    </location>
</feature>
<evidence type="ECO:0000256" key="5">
    <source>
        <dbReference type="SAM" id="MobiDB-lite"/>
    </source>
</evidence>
<organism evidence="8 10">
    <name type="scientific">Rotaria sordida</name>
    <dbReference type="NCBI Taxonomy" id="392033"/>
    <lineage>
        <taxon>Eukaryota</taxon>
        <taxon>Metazoa</taxon>
        <taxon>Spiralia</taxon>
        <taxon>Gnathifera</taxon>
        <taxon>Rotifera</taxon>
        <taxon>Eurotatoria</taxon>
        <taxon>Bdelloidea</taxon>
        <taxon>Philodinida</taxon>
        <taxon>Philodinidae</taxon>
        <taxon>Rotaria</taxon>
    </lineage>
</organism>
<dbReference type="PANTHER" id="PTHR31308:SF3">
    <property type="entry name" value="ENDOGLYCOCERAMIDASE"/>
    <property type="match status" value="1"/>
</dbReference>
<dbReference type="SUPFAM" id="SSF51445">
    <property type="entry name" value="(Trans)glycosidases"/>
    <property type="match status" value="1"/>
</dbReference>
<keyword evidence="4" id="KW-0175">Coiled coil</keyword>
<dbReference type="GO" id="GO:0000272">
    <property type="term" value="P:polysaccharide catabolic process"/>
    <property type="evidence" value="ECO:0007669"/>
    <property type="project" value="InterPro"/>
</dbReference>
<dbReference type="Gene3D" id="2.160.20.80">
    <property type="entry name" value="E3 ubiquitin-protein ligase SopA"/>
    <property type="match status" value="1"/>
</dbReference>
<dbReference type="Proteomes" id="UP000663889">
    <property type="component" value="Unassembled WGS sequence"/>
</dbReference>
<reference evidence="8" key="1">
    <citation type="submission" date="2021-02" db="EMBL/GenBank/DDBJ databases">
        <authorList>
            <person name="Nowell W R."/>
        </authorList>
    </citation>
    <scope>NUCLEOTIDE SEQUENCE</scope>
</reference>
<dbReference type="InterPro" id="IPR052066">
    <property type="entry name" value="Glycosphingolipid_Hydrolases"/>
</dbReference>
<evidence type="ECO:0000259" key="6">
    <source>
        <dbReference type="Pfam" id="PF00150"/>
    </source>
</evidence>
<accession>A0A814JN76</accession>
<comment type="similarity">
    <text evidence="1">Belongs to the glycosyl hydrolase 5 (cellulase A) family.</text>
</comment>
<evidence type="ECO:0000256" key="1">
    <source>
        <dbReference type="ARBA" id="ARBA00005641"/>
    </source>
</evidence>
<dbReference type="Gene3D" id="3.20.20.80">
    <property type="entry name" value="Glycosidases"/>
    <property type="match status" value="1"/>
</dbReference>
<dbReference type="GO" id="GO:0004190">
    <property type="term" value="F:aspartic-type endopeptidase activity"/>
    <property type="evidence" value="ECO:0007669"/>
    <property type="project" value="InterPro"/>
</dbReference>
<evidence type="ECO:0000256" key="3">
    <source>
        <dbReference type="ARBA" id="ARBA00023295"/>
    </source>
</evidence>
<dbReference type="Pfam" id="PF03732">
    <property type="entry name" value="Retrotrans_gag"/>
    <property type="match status" value="1"/>
</dbReference>
<sequence>MQETETTSMETTYMETQQLHSSQKEAMKKIAEFSGEANELDIDEWLFDLNNLFSLMKLKDETRILETMGKLTGPALRWYQENLRSFINWSDAEKALRDRFKEFTSDSQLMQEFFYIYQKENQSVISFYENVIRKYRKSRQFITEQQVITVLQNGVKNSLKEHLIRNEKEIKKPEEWLQFAREEEYIQKRIQQKINVPHHEPKNLPFFERTLPTATIQLTSTNMYLSSQQPSTSRHYYKKQHQQQSTSINNRTYPTQNNYTTFKPTQKNHSKKEGSDDGDDPCGATKSSTKTTFAPIFVKILCNNTPQEALIDTGSAITIIHQHLLNDVPHEKLIPKTINHLSANCSTLNIIDEIPLEINVNGMKTTVIADVTTNLVTNLILGSDWIQSNNVYILTPEQRIMIRSQGHYGYIADEYERHVILRGVDVETEQRNIPADQDRPIDPLLYDGQCPSNINVYQEPPVCEIDYGKGMYNINDEWNSHNDFAQIRRWGFNVIRLCLSWSALEPTPGNYSEMYLQRVEQIVEWASEQQIYVILDMHEDLYSRYIFGDKEHEIPPYLTASDGQDGAPQWAVMTDDWPALAFFGIGNLNLAMMKAFDNFYNNSIPPNATQGNAPGPGLQDHYIGAIAFLAKKFVNNSAVLGYEIMNEPQPGTYIDQYTFSSNYLYPFYKRVIQAITGVRDNLPDCPKYAPTGINCSYPNLGINDKRHLFFVEPTSVRNLLDFTPQHSIPFSSYTNIVYAPHVYTHVFTIDSILHLNRSIYPPSFDYAYETALNESIGLQSAILVTEFGCGTDADETLLIPTIDSQDKAMISATIWPWKNNCFQKGCETSWSLYDSGTLNGTIANQNGPERPNRVRILSRVHPRGVIGQLKQYFYNTTTSSFIMTVNCINKTLLLLNNETIVYIPRRLNNSVINVTGEATLNKIIKNPDQSRLIIINPTCNGQYRVFVANNTNQIDKLYQQTVINNNSNSKSNNHHETIQSMQEAYELYQLLHTAAVKTGETFVATSSNFVNKFTALQNAVEINIKNIMPLLNKFLVITFEQRKESKIQRLEDRILAREQREQDLNVSTLQRENDKEIAEGRRMTDNLNAEQQRNMSLEQRQHELAIEQQRYDKQQEQRSEDIKLTTEQRMQDLKLAEQQRENDRMIAERKQAADDLNAEKERNVSREIEEYRYEQAKNKDLDALLLSHINDMGTLLENYNGSLTANPTIAALARAKTLHVIRSIGPERSTRLLQFLFDAGQLSYDQQTPLDLSGAILNRIDLSMNNDIISMRHVNFAGVHMNEATFAGQDLSNWNFTGASLNYANFTRTNCKGTIFDDSSMIQTDFSYSLLDDASFRRSQLAGASFINSSGERCTFYSATLPNSTFYQAKMGFYNFQSVDLTQANLEEAYMSGSTLAFATLVNAQMNGIYVLFANLSYANMFGAICSEDRCHLHDALSLLNAILPNGTNGTNGHRPMSLLQNGYAKCNSGGHKEDHLAAWSMPGDPISTKTDYHSENLCVFTPKKGGLSQDTNMTQRVNITMYDRLIKNGHAVVSLKAYRGQFTGIEMREIDGTGKVSPVLPSKRIIPAPEITIWETHLYRTTVQIEIKLMFQVSRTWAYAWFQYADLTIHLWLP</sequence>
<keyword evidence="3" id="KW-0326">Glycosidase</keyword>